<comment type="catalytic activity">
    <reaction evidence="1">
        <text>Random endo-hydrolysis of N-acetyl-beta-D-glucosaminide (1-&gt;4)-beta-linkages in chitin and chitodextrins.</text>
        <dbReference type="EC" id="3.2.1.14"/>
    </reaction>
</comment>
<evidence type="ECO:0000256" key="7">
    <source>
        <dbReference type="ARBA" id="ARBA00023326"/>
    </source>
</evidence>
<evidence type="ECO:0000256" key="6">
    <source>
        <dbReference type="ARBA" id="ARBA00023295"/>
    </source>
</evidence>
<feature type="region of interest" description="Disordered" evidence="10">
    <location>
        <begin position="414"/>
        <end position="502"/>
    </location>
</feature>
<dbReference type="GO" id="GO:0030246">
    <property type="term" value="F:carbohydrate binding"/>
    <property type="evidence" value="ECO:0007669"/>
    <property type="project" value="InterPro"/>
</dbReference>
<dbReference type="PANTHER" id="PTHR45708">
    <property type="entry name" value="ENDOCHITINASE"/>
    <property type="match status" value="1"/>
</dbReference>
<keyword evidence="7" id="KW-0624">Polysaccharide degradation</keyword>
<dbReference type="SMART" id="SM00495">
    <property type="entry name" value="ChtBD3"/>
    <property type="match status" value="2"/>
</dbReference>
<dbReference type="OrthoDB" id="6020543at2759"/>
<comment type="similarity">
    <text evidence="9">Belongs to the glycosyl hydrolase 18 family.</text>
</comment>
<dbReference type="PANTHER" id="PTHR45708:SF49">
    <property type="entry name" value="ENDOCHITINASE"/>
    <property type="match status" value="1"/>
</dbReference>
<dbReference type="InterPro" id="IPR003610">
    <property type="entry name" value="CBM5/12"/>
</dbReference>
<gene>
    <name evidence="12" type="ORF">LCOR_07017.1</name>
</gene>
<dbReference type="GO" id="GO:0005576">
    <property type="term" value="C:extracellular region"/>
    <property type="evidence" value="ECO:0007669"/>
    <property type="project" value="InterPro"/>
</dbReference>
<feature type="compositionally biased region" description="Low complexity" evidence="10">
    <location>
        <begin position="473"/>
        <end position="499"/>
    </location>
</feature>
<keyword evidence="6 8" id="KW-0326">Glycosidase</keyword>
<dbReference type="InterPro" id="IPR001579">
    <property type="entry name" value="Glyco_hydro_18_chit_AS"/>
</dbReference>
<reference evidence="12" key="1">
    <citation type="submission" date="2013-08" db="EMBL/GenBank/DDBJ databases">
        <title>Gene expansion shapes genome architecture in the human pathogen Lichtheimia corymbifera: an evolutionary genomics analysis in the ancient terrestrial Mucorales (Mucoromycotina).</title>
        <authorList>
            <person name="Schwartze V.U."/>
            <person name="Winter S."/>
            <person name="Shelest E."/>
            <person name="Marcet-Houben M."/>
            <person name="Horn F."/>
            <person name="Wehner S."/>
            <person name="Hoffmann K."/>
            <person name="Riege K."/>
            <person name="Sammeth M."/>
            <person name="Nowrousian M."/>
            <person name="Valiante V."/>
            <person name="Linde J."/>
            <person name="Jacobsen I.D."/>
            <person name="Marz M."/>
            <person name="Brakhage A.A."/>
            <person name="Gabaldon T."/>
            <person name="Bocker S."/>
            <person name="Voigt K."/>
        </authorList>
    </citation>
    <scope>NUCLEOTIDE SEQUENCE [LARGE SCALE GENOMIC DNA]</scope>
    <source>
        <strain evidence="12">FSU 9682</strain>
    </source>
</reference>
<accession>A0A068S240</accession>
<dbReference type="SUPFAM" id="SSF51445">
    <property type="entry name" value="(Trans)glycosidases"/>
    <property type="match status" value="1"/>
</dbReference>
<evidence type="ECO:0000259" key="11">
    <source>
        <dbReference type="PROSITE" id="PS51910"/>
    </source>
</evidence>
<keyword evidence="5" id="KW-0119">Carbohydrate metabolism</keyword>
<dbReference type="SUPFAM" id="SSF51055">
    <property type="entry name" value="Carbohydrate binding domain"/>
    <property type="match status" value="1"/>
</dbReference>
<evidence type="ECO:0000256" key="2">
    <source>
        <dbReference type="ARBA" id="ARBA00012729"/>
    </source>
</evidence>
<dbReference type="STRING" id="1263082.A0A068S240"/>
<protein>
    <recommendedName>
        <fullName evidence="2">chitinase</fullName>
        <ecNumber evidence="2">3.2.1.14</ecNumber>
    </recommendedName>
</protein>
<evidence type="ECO:0000256" key="4">
    <source>
        <dbReference type="ARBA" id="ARBA00023024"/>
    </source>
</evidence>
<keyword evidence="4" id="KW-0146">Chitin degradation</keyword>
<dbReference type="AlphaFoldDB" id="A0A068S240"/>
<feature type="compositionally biased region" description="Polar residues" evidence="10">
    <location>
        <begin position="442"/>
        <end position="461"/>
    </location>
</feature>
<dbReference type="CDD" id="cd12215">
    <property type="entry name" value="ChiC_BD"/>
    <property type="match status" value="2"/>
</dbReference>
<dbReference type="VEuPathDB" id="FungiDB:LCOR_07017.1"/>
<dbReference type="GO" id="GO:0008843">
    <property type="term" value="F:endochitinase activity"/>
    <property type="evidence" value="ECO:0007669"/>
    <property type="project" value="UniProtKB-EC"/>
</dbReference>
<dbReference type="Gene3D" id="2.10.10.20">
    <property type="entry name" value="Carbohydrate-binding module superfamily 5/12"/>
    <property type="match status" value="2"/>
</dbReference>
<dbReference type="GO" id="GO:0000272">
    <property type="term" value="P:polysaccharide catabolic process"/>
    <property type="evidence" value="ECO:0007669"/>
    <property type="project" value="UniProtKB-KW"/>
</dbReference>
<dbReference type="Proteomes" id="UP000027586">
    <property type="component" value="Unassembled WGS sequence"/>
</dbReference>
<evidence type="ECO:0000313" key="12">
    <source>
        <dbReference type="EMBL" id="CDH55922.1"/>
    </source>
</evidence>
<dbReference type="InterPro" id="IPR036573">
    <property type="entry name" value="CBM_sf_5/12"/>
</dbReference>
<dbReference type="EC" id="3.2.1.14" evidence="2"/>
<keyword evidence="13" id="KW-1185">Reference proteome</keyword>
<sequence length="550" mass="58898">MCIYLVSIGSHLSLPNAHNAHNLATSIAGADHSICFPDWGQNSYGAANPTDKKNWQQPLRHYCEDDSIDVLPVSFLTTFFSTGGKPTINLANYCNSVDNSTFPGTQLADCSGMEDDIRYCQQRGKAITLSLGGATGGVGFSSDDQANAFADTLWNDFLGGSSSTRPFGNVSLDGIDLDIEGGGAAHYPVFLRKLKTYFDGADKKYYITAAPQCVFPDANLQQTMNDFPMDAVYVQFCKYHVSGNFLQLMLGIIDNNPCGLQTYGKASQWNFGMWDHWARNVSPNKDVKIYIGAPASSSAAGGGYVPLATLAKIVNDTRHSFPSFGGVMYWGTTIQNYASQARANGRMDSGIKGIMGNTCNGGFEYPPCDAPTWDHSGRLYTAGNRVSHKYIWEAKWSASAEPKANPMGEWAPVKACQANGTPPNIPSIPIHQSQPSSASISTQKPVPSTSSKADTSNTMNNAPPPPSVKPTSLGTPNATTATPTPLPPQTAQAQPTGNPCNTLPLWSPSSAYIGGSKVVYQQKVWSAAWWTYGDVPGGAAGVWSMEKACP</sequence>
<evidence type="ECO:0000256" key="3">
    <source>
        <dbReference type="ARBA" id="ARBA00022801"/>
    </source>
</evidence>
<evidence type="ECO:0000256" key="1">
    <source>
        <dbReference type="ARBA" id="ARBA00000822"/>
    </source>
</evidence>
<dbReference type="InterPro" id="IPR001223">
    <property type="entry name" value="Glyco_hydro18_cat"/>
</dbReference>
<comment type="caution">
    <text evidence="12">The sequence shown here is derived from an EMBL/GenBank/DDBJ whole genome shotgun (WGS) entry which is preliminary data.</text>
</comment>
<organism evidence="12 13">
    <name type="scientific">Lichtheimia corymbifera JMRC:FSU:9682</name>
    <dbReference type="NCBI Taxonomy" id="1263082"/>
    <lineage>
        <taxon>Eukaryota</taxon>
        <taxon>Fungi</taxon>
        <taxon>Fungi incertae sedis</taxon>
        <taxon>Mucoromycota</taxon>
        <taxon>Mucoromycotina</taxon>
        <taxon>Mucoromycetes</taxon>
        <taxon>Mucorales</taxon>
        <taxon>Lichtheimiaceae</taxon>
        <taxon>Lichtheimia</taxon>
    </lineage>
</organism>
<dbReference type="EMBL" id="CBTN010000033">
    <property type="protein sequence ID" value="CDH55922.1"/>
    <property type="molecule type" value="Genomic_DNA"/>
</dbReference>
<feature type="compositionally biased region" description="Low complexity" evidence="10">
    <location>
        <begin position="427"/>
        <end position="441"/>
    </location>
</feature>
<dbReference type="Pfam" id="PF00704">
    <property type="entry name" value="Glyco_hydro_18"/>
    <property type="match status" value="1"/>
</dbReference>
<evidence type="ECO:0000256" key="9">
    <source>
        <dbReference type="RuleBase" id="RU004453"/>
    </source>
</evidence>
<evidence type="ECO:0000256" key="5">
    <source>
        <dbReference type="ARBA" id="ARBA00023277"/>
    </source>
</evidence>
<dbReference type="InterPro" id="IPR017853">
    <property type="entry name" value="GH"/>
</dbReference>
<evidence type="ECO:0000313" key="13">
    <source>
        <dbReference type="Proteomes" id="UP000027586"/>
    </source>
</evidence>
<evidence type="ECO:0000256" key="8">
    <source>
        <dbReference type="RuleBase" id="RU000489"/>
    </source>
</evidence>
<dbReference type="InterPro" id="IPR050542">
    <property type="entry name" value="Glycosyl_Hydrlase18_Chitinase"/>
</dbReference>
<keyword evidence="3 8" id="KW-0378">Hydrolase</keyword>
<dbReference type="PROSITE" id="PS01095">
    <property type="entry name" value="GH18_1"/>
    <property type="match status" value="1"/>
</dbReference>
<dbReference type="Gene3D" id="3.20.20.80">
    <property type="entry name" value="Glycosidases"/>
    <property type="match status" value="1"/>
</dbReference>
<dbReference type="PROSITE" id="PS51910">
    <property type="entry name" value="GH18_2"/>
    <property type="match status" value="1"/>
</dbReference>
<dbReference type="GO" id="GO:0006032">
    <property type="term" value="P:chitin catabolic process"/>
    <property type="evidence" value="ECO:0007669"/>
    <property type="project" value="UniProtKB-KW"/>
</dbReference>
<feature type="domain" description="GH18" evidence="11">
    <location>
        <begin position="41"/>
        <end position="358"/>
    </location>
</feature>
<evidence type="ECO:0000256" key="10">
    <source>
        <dbReference type="SAM" id="MobiDB-lite"/>
    </source>
</evidence>
<name>A0A068S240_9FUNG</name>
<proteinExistence type="inferred from homology"/>